<evidence type="ECO:0000256" key="2">
    <source>
        <dbReference type="ARBA" id="ARBA00022741"/>
    </source>
</evidence>
<dbReference type="PANTHER" id="PTHR42781:SF4">
    <property type="entry name" value="SPERMIDINE_PUTRESCINE IMPORT ATP-BINDING PROTEIN POTA"/>
    <property type="match status" value="1"/>
</dbReference>
<dbReference type="SUPFAM" id="SSF52540">
    <property type="entry name" value="P-loop containing nucleoside triphosphate hydrolases"/>
    <property type="match status" value="1"/>
</dbReference>
<evidence type="ECO:0000313" key="5">
    <source>
        <dbReference type="EMBL" id="MDN5213657.1"/>
    </source>
</evidence>
<evidence type="ECO:0000256" key="1">
    <source>
        <dbReference type="ARBA" id="ARBA00022448"/>
    </source>
</evidence>
<dbReference type="Gene3D" id="3.40.50.300">
    <property type="entry name" value="P-loop containing nucleotide triphosphate hydrolases"/>
    <property type="match status" value="1"/>
</dbReference>
<keyword evidence="6" id="KW-1185">Reference proteome</keyword>
<comment type="caution">
    <text evidence="5">The sequence shown here is derived from an EMBL/GenBank/DDBJ whole genome shotgun (WGS) entry which is preliminary data.</text>
</comment>
<dbReference type="EMBL" id="JAUJEB010000003">
    <property type="protein sequence ID" value="MDN5213657.1"/>
    <property type="molecule type" value="Genomic_DNA"/>
</dbReference>
<evidence type="ECO:0000313" key="6">
    <source>
        <dbReference type="Proteomes" id="UP001172083"/>
    </source>
</evidence>
<dbReference type="InterPro" id="IPR027417">
    <property type="entry name" value="P-loop_NTPase"/>
</dbReference>
<dbReference type="RefSeq" id="WP_346758994.1">
    <property type="nucleotide sequence ID" value="NZ_JAUJEB010000003.1"/>
</dbReference>
<feature type="domain" description="ABC transporter" evidence="4">
    <location>
        <begin position="2"/>
        <end position="228"/>
    </location>
</feature>
<dbReference type="InterPro" id="IPR017871">
    <property type="entry name" value="ABC_transporter-like_CS"/>
</dbReference>
<keyword evidence="3 5" id="KW-0067">ATP-binding</keyword>
<proteinExistence type="predicted"/>
<gene>
    <name evidence="5" type="ORF">QQ020_16415</name>
</gene>
<dbReference type="PANTHER" id="PTHR42781">
    <property type="entry name" value="SPERMIDINE/PUTRESCINE IMPORT ATP-BINDING PROTEIN POTA"/>
    <property type="match status" value="1"/>
</dbReference>
<dbReference type="PROSITE" id="PS50893">
    <property type="entry name" value="ABC_TRANSPORTER_2"/>
    <property type="match status" value="1"/>
</dbReference>
<dbReference type="InterPro" id="IPR003593">
    <property type="entry name" value="AAA+_ATPase"/>
</dbReference>
<dbReference type="Pfam" id="PF00005">
    <property type="entry name" value="ABC_tran"/>
    <property type="match status" value="1"/>
</dbReference>
<dbReference type="Proteomes" id="UP001172083">
    <property type="component" value="Unassembled WGS sequence"/>
</dbReference>
<evidence type="ECO:0000256" key="3">
    <source>
        <dbReference type="ARBA" id="ARBA00022840"/>
    </source>
</evidence>
<organism evidence="5 6">
    <name type="scientific">Agaribacillus aureus</name>
    <dbReference type="NCBI Taxonomy" id="3051825"/>
    <lineage>
        <taxon>Bacteria</taxon>
        <taxon>Pseudomonadati</taxon>
        <taxon>Bacteroidota</taxon>
        <taxon>Cytophagia</taxon>
        <taxon>Cytophagales</taxon>
        <taxon>Splendidivirgaceae</taxon>
        <taxon>Agaribacillus</taxon>
    </lineage>
</organism>
<accession>A0ABT8L7C2</accession>
<dbReference type="InterPro" id="IPR003439">
    <property type="entry name" value="ABC_transporter-like_ATP-bd"/>
</dbReference>
<sequence>MVEGINISIKQGAFELENLDFLIQTGEYACLVGLTGSGKTTILEAICGLKPIRAGELILDGKNISFLKPAERNIGFVPQDGALFETMTVAENMEFALKIRKWSSRDRKNRVNQLADLLSIRHLINRRPLNLSGGEKQRVALGRAISFYPSVICLDEPLSALDDKTKMEMFQLIDDVRKELNITALHISHNIDEVERLADKVFQLKNKKLQSYQPSFFLQNKKRLLYENE</sequence>
<protein>
    <submittedName>
        <fullName evidence="5">ATP-binding cassette domain-containing protein</fullName>
    </submittedName>
</protein>
<dbReference type="PROSITE" id="PS00211">
    <property type="entry name" value="ABC_TRANSPORTER_1"/>
    <property type="match status" value="1"/>
</dbReference>
<dbReference type="InterPro" id="IPR050093">
    <property type="entry name" value="ABC_SmlMolc_Importer"/>
</dbReference>
<reference evidence="5" key="1">
    <citation type="submission" date="2023-06" db="EMBL/GenBank/DDBJ databases">
        <title>Genomic of Agaribacillus aureum.</title>
        <authorList>
            <person name="Wang G."/>
        </authorList>
    </citation>
    <scope>NUCLEOTIDE SEQUENCE</scope>
    <source>
        <strain evidence="5">BMA12</strain>
    </source>
</reference>
<dbReference type="GO" id="GO:0005524">
    <property type="term" value="F:ATP binding"/>
    <property type="evidence" value="ECO:0007669"/>
    <property type="project" value="UniProtKB-KW"/>
</dbReference>
<keyword evidence="2" id="KW-0547">Nucleotide-binding</keyword>
<dbReference type="SMART" id="SM00382">
    <property type="entry name" value="AAA"/>
    <property type="match status" value="1"/>
</dbReference>
<name>A0ABT8L7C2_9BACT</name>
<keyword evidence="1" id="KW-0813">Transport</keyword>
<evidence type="ECO:0000259" key="4">
    <source>
        <dbReference type="PROSITE" id="PS50893"/>
    </source>
</evidence>